<dbReference type="AlphaFoldDB" id="A0A5B7KIG0"/>
<keyword evidence="3" id="KW-1185">Reference proteome</keyword>
<accession>A0A5B7KIG0</accession>
<reference evidence="2 3" key="1">
    <citation type="submission" date="2019-05" db="EMBL/GenBank/DDBJ databases">
        <title>Another draft genome of Portunus trituberculatus and its Hox gene families provides insights of decapod evolution.</title>
        <authorList>
            <person name="Jeong J.-H."/>
            <person name="Song I."/>
            <person name="Kim S."/>
            <person name="Choi T."/>
            <person name="Kim D."/>
            <person name="Ryu S."/>
            <person name="Kim W."/>
        </authorList>
    </citation>
    <scope>NUCLEOTIDE SEQUENCE [LARGE SCALE GENOMIC DNA]</scope>
    <source>
        <tissue evidence="2">Muscle</tissue>
    </source>
</reference>
<organism evidence="2 3">
    <name type="scientific">Portunus trituberculatus</name>
    <name type="common">Swimming crab</name>
    <name type="synonym">Neptunus trituberculatus</name>
    <dbReference type="NCBI Taxonomy" id="210409"/>
    <lineage>
        <taxon>Eukaryota</taxon>
        <taxon>Metazoa</taxon>
        <taxon>Ecdysozoa</taxon>
        <taxon>Arthropoda</taxon>
        <taxon>Crustacea</taxon>
        <taxon>Multicrustacea</taxon>
        <taxon>Malacostraca</taxon>
        <taxon>Eumalacostraca</taxon>
        <taxon>Eucarida</taxon>
        <taxon>Decapoda</taxon>
        <taxon>Pleocyemata</taxon>
        <taxon>Brachyura</taxon>
        <taxon>Eubrachyura</taxon>
        <taxon>Portunoidea</taxon>
        <taxon>Portunidae</taxon>
        <taxon>Portuninae</taxon>
        <taxon>Portunus</taxon>
    </lineage>
</organism>
<name>A0A5B7KIG0_PORTR</name>
<evidence type="ECO:0000313" key="2">
    <source>
        <dbReference type="EMBL" id="MPD06654.1"/>
    </source>
</evidence>
<feature type="region of interest" description="Disordered" evidence="1">
    <location>
        <begin position="1"/>
        <end position="48"/>
    </location>
</feature>
<gene>
    <name evidence="2" type="ORF">E2C01_102477</name>
</gene>
<protein>
    <submittedName>
        <fullName evidence="2">Uncharacterized protein</fullName>
    </submittedName>
</protein>
<dbReference type="Proteomes" id="UP000324222">
    <property type="component" value="Unassembled WGS sequence"/>
</dbReference>
<feature type="compositionally biased region" description="Low complexity" evidence="1">
    <location>
        <begin position="13"/>
        <end position="29"/>
    </location>
</feature>
<sequence>MSAGIPEAAVTERSPPARLLPAAASHRAPGQMAPVRRLTRGRYSPSDISQEKWKSSMIHYLD</sequence>
<dbReference type="EMBL" id="VSRR010152356">
    <property type="protein sequence ID" value="MPD06654.1"/>
    <property type="molecule type" value="Genomic_DNA"/>
</dbReference>
<evidence type="ECO:0000256" key="1">
    <source>
        <dbReference type="SAM" id="MobiDB-lite"/>
    </source>
</evidence>
<comment type="caution">
    <text evidence="2">The sequence shown here is derived from an EMBL/GenBank/DDBJ whole genome shotgun (WGS) entry which is preliminary data.</text>
</comment>
<proteinExistence type="predicted"/>
<evidence type="ECO:0000313" key="3">
    <source>
        <dbReference type="Proteomes" id="UP000324222"/>
    </source>
</evidence>